<organism evidence="1 2">
    <name type="scientific">Brachionus plicatilis</name>
    <name type="common">Marine rotifer</name>
    <name type="synonym">Brachionus muelleri</name>
    <dbReference type="NCBI Taxonomy" id="10195"/>
    <lineage>
        <taxon>Eukaryota</taxon>
        <taxon>Metazoa</taxon>
        <taxon>Spiralia</taxon>
        <taxon>Gnathifera</taxon>
        <taxon>Rotifera</taxon>
        <taxon>Eurotatoria</taxon>
        <taxon>Monogononta</taxon>
        <taxon>Pseudotrocha</taxon>
        <taxon>Ploima</taxon>
        <taxon>Brachionidae</taxon>
        <taxon>Brachionus</taxon>
    </lineage>
</organism>
<accession>A0A3M7SRC5</accession>
<dbReference type="Proteomes" id="UP000276133">
    <property type="component" value="Unassembled WGS sequence"/>
</dbReference>
<protein>
    <submittedName>
        <fullName evidence="1">Uncharacterized protein</fullName>
    </submittedName>
</protein>
<reference evidence="1 2" key="1">
    <citation type="journal article" date="2018" name="Sci. Rep.">
        <title>Genomic signatures of local adaptation to the degree of environmental predictability in rotifers.</title>
        <authorList>
            <person name="Franch-Gras L."/>
            <person name="Hahn C."/>
            <person name="Garcia-Roger E.M."/>
            <person name="Carmona M.J."/>
            <person name="Serra M."/>
            <person name="Gomez A."/>
        </authorList>
    </citation>
    <scope>NUCLEOTIDE SEQUENCE [LARGE SCALE GENOMIC DNA]</scope>
    <source>
        <strain evidence="1">HYR1</strain>
    </source>
</reference>
<keyword evidence="2" id="KW-1185">Reference proteome</keyword>
<dbReference type="AlphaFoldDB" id="A0A3M7SRC5"/>
<proteinExistence type="predicted"/>
<evidence type="ECO:0000313" key="2">
    <source>
        <dbReference type="Proteomes" id="UP000276133"/>
    </source>
</evidence>
<name>A0A3M7SRC5_BRAPC</name>
<sequence length="268" mass="31018">MVIQVMDTILRQVFFNAQDKSKSCLIVFSKNILIFSGFDDNLAIEVQNNAQKTCLLVTVLSLSYDLITFLSIPASSGPNRNKYSDDLTRGFSHVQKDFTEQFRIKIRENFPQKPNGTIVFYRSADNRKFLEIKEHLARYVPHDRTFEKAIVKASNSLKTSRSVFRDYDIVQLSKLHQLSSYSIFFHFVLSLVLNFTKRLDSSFKIISSATYRTFCLILHFVNQKNVSLSVLKLKAAILNAKKYYVIKKCFKNTEKNKKNAEIYICSKV</sequence>
<gene>
    <name evidence="1" type="ORF">BpHYR1_035443</name>
</gene>
<dbReference type="EMBL" id="REGN01000886">
    <property type="protein sequence ID" value="RNA38353.1"/>
    <property type="molecule type" value="Genomic_DNA"/>
</dbReference>
<comment type="caution">
    <text evidence="1">The sequence shown here is derived from an EMBL/GenBank/DDBJ whole genome shotgun (WGS) entry which is preliminary data.</text>
</comment>
<evidence type="ECO:0000313" key="1">
    <source>
        <dbReference type="EMBL" id="RNA38353.1"/>
    </source>
</evidence>